<gene>
    <name evidence="1" type="ORF">GKJPGBOP_02346</name>
</gene>
<dbReference type="Proteomes" id="UP000286746">
    <property type="component" value="Unassembled WGS sequence"/>
</dbReference>
<accession>A0A401W038</accession>
<name>A0A401W038_STREY</name>
<protein>
    <submittedName>
        <fullName evidence="1">Uncharacterized protein</fullName>
    </submittedName>
</protein>
<comment type="caution">
    <text evidence="1">The sequence shown here is derived from an EMBL/GenBank/DDBJ whole genome shotgun (WGS) entry which is preliminary data.</text>
</comment>
<dbReference type="EMBL" id="BHZD01000001">
    <property type="protein sequence ID" value="GCD42677.1"/>
    <property type="molecule type" value="Genomic_DNA"/>
</dbReference>
<evidence type="ECO:0000313" key="1">
    <source>
        <dbReference type="EMBL" id="GCD42677.1"/>
    </source>
</evidence>
<reference evidence="1 2" key="1">
    <citation type="submission" date="2018-11" db="EMBL/GenBank/DDBJ databases">
        <title>Whole genome sequence of Streptomyces paromomycinus NBRC 15454(T).</title>
        <authorList>
            <person name="Komaki H."/>
            <person name="Tamura T."/>
        </authorList>
    </citation>
    <scope>NUCLEOTIDE SEQUENCE [LARGE SCALE GENOMIC DNA]</scope>
    <source>
        <strain evidence="1 2">NBRC 15454</strain>
    </source>
</reference>
<proteinExistence type="predicted"/>
<keyword evidence="2" id="KW-1185">Reference proteome</keyword>
<sequence>MLTYTGSGPYCYSNSLAMMLGPAAPPTAVIETLTGSPFGVQLIGGTMPLFDPYGWDPERGLDAAVPALGLHCTRDAGGTQDEALDRLRAACAEGPVLAGPLEMGLLLYQHGSGTANGADHYVVVLAVENDTVLLHDPHGHPYATLPAPAFAAAWRAETVPYTEDTYVMRSAFTQQRTVAPTDALRQSLPGAVQWLTGRDDLPVPPGTLGGAAAVETLADQVANGNLPPDTRELLAEFAVQVGVRRLHDAAECLAPLGLTAPAALLAEQSRILGSLQYPVVSGDDQALAAGLRRLAPMYERLRTALAEAAAQGSPR</sequence>
<dbReference type="RefSeq" id="WP_125058644.1">
    <property type="nucleotide sequence ID" value="NZ_BHZD01000001.1"/>
</dbReference>
<dbReference type="AlphaFoldDB" id="A0A401W038"/>
<evidence type="ECO:0000313" key="2">
    <source>
        <dbReference type="Proteomes" id="UP000286746"/>
    </source>
</evidence>
<organism evidence="1 2">
    <name type="scientific">Streptomyces paromomycinus</name>
    <name type="common">Streptomyces rimosus subsp. paromomycinus</name>
    <dbReference type="NCBI Taxonomy" id="92743"/>
    <lineage>
        <taxon>Bacteria</taxon>
        <taxon>Bacillati</taxon>
        <taxon>Actinomycetota</taxon>
        <taxon>Actinomycetes</taxon>
        <taxon>Kitasatosporales</taxon>
        <taxon>Streptomycetaceae</taxon>
        <taxon>Streptomyces</taxon>
    </lineage>
</organism>